<evidence type="ECO:0000313" key="3">
    <source>
        <dbReference type="Proteomes" id="UP000799757"/>
    </source>
</evidence>
<proteinExistence type="predicted"/>
<feature type="non-terminal residue" evidence="2">
    <location>
        <position position="132"/>
    </location>
</feature>
<feature type="compositionally biased region" description="Low complexity" evidence="1">
    <location>
        <begin position="113"/>
        <end position="132"/>
    </location>
</feature>
<dbReference type="OrthoDB" id="4357141at2759"/>
<reference evidence="2" key="1">
    <citation type="journal article" date="2020" name="Stud. Mycol.">
        <title>101 Dothideomycetes genomes: a test case for predicting lifestyles and emergence of pathogens.</title>
        <authorList>
            <person name="Haridas S."/>
            <person name="Albert R."/>
            <person name="Binder M."/>
            <person name="Bloem J."/>
            <person name="Labutti K."/>
            <person name="Salamov A."/>
            <person name="Andreopoulos B."/>
            <person name="Baker S."/>
            <person name="Barry K."/>
            <person name="Bills G."/>
            <person name="Bluhm B."/>
            <person name="Cannon C."/>
            <person name="Castanera R."/>
            <person name="Culley D."/>
            <person name="Daum C."/>
            <person name="Ezra D."/>
            <person name="Gonzalez J."/>
            <person name="Henrissat B."/>
            <person name="Kuo A."/>
            <person name="Liang C."/>
            <person name="Lipzen A."/>
            <person name="Lutzoni F."/>
            <person name="Magnuson J."/>
            <person name="Mondo S."/>
            <person name="Nolan M."/>
            <person name="Ohm R."/>
            <person name="Pangilinan J."/>
            <person name="Park H.-J."/>
            <person name="Ramirez L."/>
            <person name="Alfaro M."/>
            <person name="Sun H."/>
            <person name="Tritt A."/>
            <person name="Yoshinaga Y."/>
            <person name="Zwiers L.-H."/>
            <person name="Turgeon B."/>
            <person name="Goodwin S."/>
            <person name="Spatafora J."/>
            <person name="Crous P."/>
            <person name="Grigoriev I."/>
        </authorList>
    </citation>
    <scope>NUCLEOTIDE SEQUENCE</scope>
    <source>
        <strain evidence="2">CBS 109.77</strain>
    </source>
</reference>
<sequence length="132" mass="14301">MSLQSLIMQKDAHTLDETSKQGLQRHLQKFAKAAHLSFTKGALQQNHIHLLMAINNEAKTRRSTKSDILLKGTGKVISYEDLEAARAKRAEKDAAKAANKGKRGRKRKGTGPEVEASEAAATAPGIEATALE</sequence>
<feature type="compositionally biased region" description="Basic residues" evidence="1">
    <location>
        <begin position="99"/>
        <end position="109"/>
    </location>
</feature>
<protein>
    <submittedName>
        <fullName evidence="2">Uncharacterized protein</fullName>
    </submittedName>
</protein>
<dbReference type="Proteomes" id="UP000799757">
    <property type="component" value="Unassembled WGS sequence"/>
</dbReference>
<accession>A0A6A6WNF4</accession>
<organism evidence="2 3">
    <name type="scientific">Melanomma pulvis-pyrius CBS 109.77</name>
    <dbReference type="NCBI Taxonomy" id="1314802"/>
    <lineage>
        <taxon>Eukaryota</taxon>
        <taxon>Fungi</taxon>
        <taxon>Dikarya</taxon>
        <taxon>Ascomycota</taxon>
        <taxon>Pezizomycotina</taxon>
        <taxon>Dothideomycetes</taxon>
        <taxon>Pleosporomycetidae</taxon>
        <taxon>Pleosporales</taxon>
        <taxon>Melanommataceae</taxon>
        <taxon>Melanomma</taxon>
    </lineage>
</organism>
<evidence type="ECO:0000313" key="2">
    <source>
        <dbReference type="EMBL" id="KAF2785599.1"/>
    </source>
</evidence>
<evidence type="ECO:0000256" key="1">
    <source>
        <dbReference type="SAM" id="MobiDB-lite"/>
    </source>
</evidence>
<dbReference type="EMBL" id="MU002817">
    <property type="protein sequence ID" value="KAF2785599.1"/>
    <property type="molecule type" value="Genomic_DNA"/>
</dbReference>
<keyword evidence="3" id="KW-1185">Reference proteome</keyword>
<feature type="region of interest" description="Disordered" evidence="1">
    <location>
        <begin position="88"/>
        <end position="132"/>
    </location>
</feature>
<dbReference type="AlphaFoldDB" id="A0A6A6WNF4"/>
<gene>
    <name evidence="2" type="ORF">K505DRAFT_369006</name>
</gene>
<name>A0A6A6WNF4_9PLEO</name>